<gene>
    <name evidence="4" type="ORF">B5E75_09510</name>
</gene>
<dbReference type="PANTHER" id="PTHR33392:SF6">
    <property type="entry name" value="POLYISOPRENYL-TEICHOIC ACID--PEPTIDOGLYCAN TEICHOIC ACID TRANSFERASE TAGU"/>
    <property type="match status" value="1"/>
</dbReference>
<feature type="transmembrane region" description="Helical" evidence="2">
    <location>
        <begin position="12"/>
        <end position="30"/>
    </location>
</feature>
<evidence type="ECO:0000256" key="1">
    <source>
        <dbReference type="ARBA" id="ARBA00006068"/>
    </source>
</evidence>
<dbReference type="InterPro" id="IPR004474">
    <property type="entry name" value="LytR_CpsA_psr"/>
</dbReference>
<keyword evidence="2" id="KW-0472">Membrane</keyword>
<dbReference type="Pfam" id="PF03816">
    <property type="entry name" value="LytR_cpsA_psr"/>
    <property type="match status" value="1"/>
</dbReference>
<dbReference type="Gene3D" id="3.40.190.10">
    <property type="entry name" value="Periplasmic binding protein-like II"/>
    <property type="match status" value="1"/>
</dbReference>
<dbReference type="Gene3D" id="3.40.630.190">
    <property type="entry name" value="LCP protein"/>
    <property type="match status" value="1"/>
</dbReference>
<dbReference type="OrthoDB" id="27330at2"/>
<organism evidence="4 5">
    <name type="scientific">Massilimicrobiota timonensis</name>
    <dbReference type="NCBI Taxonomy" id="1776392"/>
    <lineage>
        <taxon>Bacteria</taxon>
        <taxon>Bacillati</taxon>
        <taxon>Bacillota</taxon>
        <taxon>Erysipelotrichia</taxon>
        <taxon>Erysipelotrichales</taxon>
        <taxon>Erysipelotrichaceae</taxon>
        <taxon>Massilimicrobiota</taxon>
    </lineage>
</organism>
<dbReference type="NCBIfam" id="TIGR00350">
    <property type="entry name" value="lytR_cpsA_psr"/>
    <property type="match status" value="1"/>
</dbReference>
<dbReference type="PANTHER" id="PTHR33392">
    <property type="entry name" value="POLYISOPRENYL-TEICHOIC ACID--PEPTIDOGLYCAN TEICHOIC ACID TRANSFERASE TAGU"/>
    <property type="match status" value="1"/>
</dbReference>
<sequence length="475" mass="54556">MNKYLEYIRTSIIGKITLVLWILILMLGIYCFSQIFIYLPTMIFIIAIIIFTIVVALLGFAHYKIPKVSLFLEIVVCICLIVGVFAVNKVTTFTDKITETNEVETVSIVALKDSDITKEQSFDDLTLAYSQDDDSSYKHSTEILKENNKKVKTEKPYQNMELAYKALKNHKVELLVLTNIGKSDLSVIDENYEDYIQVILSKDYPLEKVTSQDVDISKEPFTIYLQGADLSSGDNINSTGRGDVNILLTVNPHTKKVNMQVIPRDLFVYIPCKDASSKLSYSGWWGGIQSSIASIEDKLDIQINYYAKINFNGLMDLVDALGGVEVYSHYTYNAGEYHFEKGYNHVDGQKALMFARARKMLPLNERSRGYQQMELIKAIFTKFAQEPTYNHAMSVIDSLESNFTTNLPKEDFFKAFQLVVDLLPELQTMENHSIEGEYRWHYDEVRTNYYQYYFYPADGELQAVKERIDYVINGK</sequence>
<protein>
    <recommendedName>
        <fullName evidence="3">Cell envelope-related transcriptional attenuator domain-containing protein</fullName>
    </recommendedName>
</protein>
<dbReference type="AlphaFoldDB" id="A0A1Y4SUN8"/>
<evidence type="ECO:0000313" key="5">
    <source>
        <dbReference type="Proteomes" id="UP000195305"/>
    </source>
</evidence>
<reference evidence="4 5" key="1">
    <citation type="journal article" date="2018" name="BMC Genomics">
        <title>Whole genome sequencing and function prediction of 133 gut anaerobes isolated from chicken caecum in pure cultures.</title>
        <authorList>
            <person name="Medvecky M."/>
            <person name="Cejkova D."/>
            <person name="Polansky O."/>
            <person name="Karasova D."/>
            <person name="Kubasova T."/>
            <person name="Cizek A."/>
            <person name="Rychlik I."/>
        </authorList>
    </citation>
    <scope>NUCLEOTIDE SEQUENCE [LARGE SCALE GENOMIC DNA]</scope>
    <source>
        <strain evidence="4 5">An13</strain>
    </source>
</reference>
<keyword evidence="5" id="KW-1185">Reference proteome</keyword>
<comment type="similarity">
    <text evidence="1">Belongs to the LytR/CpsA/Psr (LCP) family.</text>
</comment>
<name>A0A1Y4SUN8_9FIRM</name>
<evidence type="ECO:0000313" key="4">
    <source>
        <dbReference type="EMBL" id="OUQ33629.1"/>
    </source>
</evidence>
<keyword evidence="2" id="KW-0812">Transmembrane</keyword>
<comment type="caution">
    <text evidence="4">The sequence shown here is derived from an EMBL/GenBank/DDBJ whole genome shotgun (WGS) entry which is preliminary data.</text>
</comment>
<evidence type="ECO:0000259" key="3">
    <source>
        <dbReference type="Pfam" id="PF03816"/>
    </source>
</evidence>
<dbReference type="Proteomes" id="UP000195305">
    <property type="component" value="Unassembled WGS sequence"/>
</dbReference>
<proteinExistence type="inferred from homology"/>
<dbReference type="EMBL" id="NFLJ01000027">
    <property type="protein sequence ID" value="OUQ33629.1"/>
    <property type="molecule type" value="Genomic_DNA"/>
</dbReference>
<feature type="transmembrane region" description="Helical" evidence="2">
    <location>
        <begin position="36"/>
        <end position="61"/>
    </location>
</feature>
<evidence type="ECO:0000256" key="2">
    <source>
        <dbReference type="SAM" id="Phobius"/>
    </source>
</evidence>
<keyword evidence="2" id="KW-1133">Transmembrane helix</keyword>
<dbReference type="InterPro" id="IPR050922">
    <property type="entry name" value="LytR/CpsA/Psr_CW_biosynth"/>
</dbReference>
<accession>A0A1Y4SUN8</accession>
<dbReference type="RefSeq" id="WP_087358697.1">
    <property type="nucleotide sequence ID" value="NZ_NFLJ01000027.1"/>
</dbReference>
<feature type="transmembrane region" description="Helical" evidence="2">
    <location>
        <begin position="68"/>
        <end position="87"/>
    </location>
</feature>
<feature type="domain" description="Cell envelope-related transcriptional attenuator" evidence="3">
    <location>
        <begin position="241"/>
        <end position="384"/>
    </location>
</feature>